<dbReference type="InterPro" id="IPR017853">
    <property type="entry name" value="GH"/>
</dbReference>
<dbReference type="InterPro" id="IPR031728">
    <property type="entry name" value="GlcAase_C"/>
</dbReference>
<evidence type="ECO:0000313" key="5">
    <source>
        <dbReference type="Proteomes" id="UP000054270"/>
    </source>
</evidence>
<dbReference type="Gene3D" id="3.20.20.80">
    <property type="entry name" value="Glycosidases"/>
    <property type="match status" value="1"/>
</dbReference>
<feature type="compositionally biased region" description="Low complexity" evidence="1">
    <location>
        <begin position="554"/>
        <end position="575"/>
    </location>
</feature>
<dbReference type="OrthoDB" id="2796951at2759"/>
<feature type="chain" id="PRO_5002246605" evidence="2">
    <location>
        <begin position="24"/>
        <end position="600"/>
    </location>
</feature>
<dbReference type="SUPFAM" id="SSF51445">
    <property type="entry name" value="(Trans)glycosidases"/>
    <property type="match status" value="1"/>
</dbReference>
<dbReference type="STRING" id="945553.A0A0D2LP51"/>
<dbReference type="EMBL" id="KN817518">
    <property type="protein sequence ID" value="KJA29852.1"/>
    <property type="molecule type" value="Genomic_DNA"/>
</dbReference>
<dbReference type="Proteomes" id="UP000054270">
    <property type="component" value="Unassembled WGS sequence"/>
</dbReference>
<feature type="compositionally biased region" description="Polar residues" evidence="1">
    <location>
        <begin position="534"/>
        <end position="553"/>
    </location>
</feature>
<gene>
    <name evidence="4" type="ORF">HYPSUDRAFT_60700</name>
</gene>
<evidence type="ECO:0000313" key="4">
    <source>
        <dbReference type="EMBL" id="KJA29852.1"/>
    </source>
</evidence>
<proteinExistence type="predicted"/>
<dbReference type="InterPro" id="IPR052974">
    <property type="entry name" value="GH79_Enzymes"/>
</dbReference>
<dbReference type="GO" id="GO:0016787">
    <property type="term" value="F:hydrolase activity"/>
    <property type="evidence" value="ECO:0007669"/>
    <property type="project" value="UniProtKB-KW"/>
</dbReference>
<dbReference type="Pfam" id="PF16862">
    <property type="entry name" value="Glyco_hydro_79C"/>
    <property type="match status" value="1"/>
</dbReference>
<organism evidence="4 5">
    <name type="scientific">Hypholoma sublateritium (strain FD-334 SS-4)</name>
    <dbReference type="NCBI Taxonomy" id="945553"/>
    <lineage>
        <taxon>Eukaryota</taxon>
        <taxon>Fungi</taxon>
        <taxon>Dikarya</taxon>
        <taxon>Basidiomycota</taxon>
        <taxon>Agaricomycotina</taxon>
        <taxon>Agaricomycetes</taxon>
        <taxon>Agaricomycetidae</taxon>
        <taxon>Agaricales</taxon>
        <taxon>Agaricineae</taxon>
        <taxon>Strophariaceae</taxon>
        <taxon>Hypholoma</taxon>
    </lineage>
</organism>
<keyword evidence="5" id="KW-1185">Reference proteome</keyword>
<evidence type="ECO:0000256" key="2">
    <source>
        <dbReference type="SAM" id="SignalP"/>
    </source>
</evidence>
<dbReference type="PANTHER" id="PTHR36183:SF2">
    <property type="entry name" value="BETA-GLUCURONIDASE C-TERMINAL DOMAIN-CONTAINING PROTEIN"/>
    <property type="match status" value="1"/>
</dbReference>
<keyword evidence="2" id="KW-0732">Signal</keyword>
<keyword evidence="4" id="KW-0378">Hydrolase</keyword>
<accession>A0A0D2LP51</accession>
<dbReference type="AlphaFoldDB" id="A0A0D2LP51"/>
<protein>
    <submittedName>
        <fullName evidence="4">Glycoside hydrolase family 79 protein</fullName>
    </submittedName>
</protein>
<evidence type="ECO:0000259" key="3">
    <source>
        <dbReference type="Pfam" id="PF16862"/>
    </source>
</evidence>
<feature type="domain" description="Beta-glucuronidase C-terminal" evidence="3">
    <location>
        <begin position="418"/>
        <end position="527"/>
    </location>
</feature>
<feature type="signal peptide" evidence="2">
    <location>
        <begin position="1"/>
        <end position="23"/>
    </location>
</feature>
<reference evidence="5" key="1">
    <citation type="submission" date="2014-04" db="EMBL/GenBank/DDBJ databases">
        <title>Evolutionary Origins and Diversification of the Mycorrhizal Mutualists.</title>
        <authorList>
            <consortium name="DOE Joint Genome Institute"/>
            <consortium name="Mycorrhizal Genomics Consortium"/>
            <person name="Kohler A."/>
            <person name="Kuo A."/>
            <person name="Nagy L.G."/>
            <person name="Floudas D."/>
            <person name="Copeland A."/>
            <person name="Barry K.W."/>
            <person name="Cichocki N."/>
            <person name="Veneault-Fourrey C."/>
            <person name="LaButti K."/>
            <person name="Lindquist E.A."/>
            <person name="Lipzen A."/>
            <person name="Lundell T."/>
            <person name="Morin E."/>
            <person name="Murat C."/>
            <person name="Riley R."/>
            <person name="Ohm R."/>
            <person name="Sun H."/>
            <person name="Tunlid A."/>
            <person name="Henrissat B."/>
            <person name="Grigoriev I.V."/>
            <person name="Hibbett D.S."/>
            <person name="Martin F."/>
        </authorList>
    </citation>
    <scope>NUCLEOTIDE SEQUENCE [LARGE SCALE GENOMIC DNA]</scope>
    <source>
        <strain evidence="5">FD-334 SS-4</strain>
    </source>
</reference>
<evidence type="ECO:0000256" key="1">
    <source>
        <dbReference type="SAM" id="MobiDB-lite"/>
    </source>
</evidence>
<sequence>MLNSVTLYTYFFVLTSCSIFSKAANVIQVTVPASPPTHNTVDPNFLGVSVELSFAGQYFGNDTSTIPPAIVNYLKALRARTGNSFLRVRIGGNSMDSSNYDPSITSPMIQMIPGAANANDQSVNYGPVLWDVLNKVSSDVGDASYLIGLSLLNPNSTDVPLAAGDAANKLASNLDGFLLGNEPDLYTDHGQRPNIQNYTTSIYMSEFQEVLGHLSNTSAGDIPDKHDIVGPTICCEWDLDALLSDGYVKTFGSDLKYVSLQHYPQDVCSGTYQFGISHYVQHANVVTLAEWQNAGIEAVLANNQQKVIMSEFNSVSCGGVPTVSDSFGVGSLWTTDYALQMASVGYSAAYLHTREQGISYNMFSPPAGPDGSPGPWTTGSPYYSLLATAEALRSDAGSIVFDLNIAGSKTNLDVTTSGYAIYDAQNNTVQQLVFFNYANTTSSANSSVPFMIPAATFPSSSRASVTVKYLVGDSLAETKKIGWGGQTLAGSTDGTLQPTTATWAPPNIEVDCTNGCTINVPAPGMALVLAGGTPSVQQDQSPTISTSSNGPSVTNNANSTSAGSTTTSSKKNNASQRNPLSTVYFNSLLCVMFVAWTVIY</sequence>
<dbReference type="PANTHER" id="PTHR36183">
    <property type="entry name" value="BETA-GLUCURONIDASE"/>
    <property type="match status" value="1"/>
</dbReference>
<feature type="region of interest" description="Disordered" evidence="1">
    <location>
        <begin position="533"/>
        <end position="576"/>
    </location>
</feature>
<dbReference type="OMA" id="YTSHGNR"/>
<name>A0A0D2LP51_HYPSF</name>